<proteinExistence type="predicted"/>
<feature type="transmembrane region" description="Helical" evidence="1">
    <location>
        <begin position="125"/>
        <end position="147"/>
    </location>
</feature>
<evidence type="ECO:0000256" key="1">
    <source>
        <dbReference type="SAM" id="Phobius"/>
    </source>
</evidence>
<evidence type="ECO:0000313" key="3">
    <source>
        <dbReference type="Proteomes" id="UP001527099"/>
    </source>
</evidence>
<keyword evidence="1" id="KW-0472">Membrane</keyword>
<dbReference type="RefSeq" id="WP_029199102.1">
    <property type="nucleotide sequence ID" value="NZ_JAMDMW010000104.1"/>
</dbReference>
<keyword evidence="1" id="KW-0812">Transmembrane</keyword>
<keyword evidence="3" id="KW-1185">Reference proteome</keyword>
<sequence>MHKSNKIEKLLWSIALPGFGQFLNGKYVKAITLIILEFIVNYMSDLNQIIIDSFKGNIQEAIQQTDYHWLMFYPCLYMFSIWDAYKDGGDTAEYAYFPFVLGAFLGTVGIIYSDEFQPFGILLGPVWLPMLFSFVGIAIGVVSFLFLKRRQSIL</sequence>
<keyword evidence="1" id="KW-1133">Transmembrane helix</keyword>
<protein>
    <submittedName>
        <fullName evidence="2">Uncharacterized protein</fullName>
    </submittedName>
</protein>
<name>A0ABT4GGF6_9BACL</name>
<dbReference type="Proteomes" id="UP001527099">
    <property type="component" value="Unassembled WGS sequence"/>
</dbReference>
<dbReference type="EMBL" id="JAMDMX010000067">
    <property type="protein sequence ID" value="MCY9695266.1"/>
    <property type="molecule type" value="Genomic_DNA"/>
</dbReference>
<organism evidence="2 3">
    <name type="scientific">Paenibacillus alginolyticus</name>
    <dbReference type="NCBI Taxonomy" id="59839"/>
    <lineage>
        <taxon>Bacteria</taxon>
        <taxon>Bacillati</taxon>
        <taxon>Bacillota</taxon>
        <taxon>Bacilli</taxon>
        <taxon>Bacillales</taxon>
        <taxon>Paenibacillaceae</taxon>
        <taxon>Paenibacillus</taxon>
    </lineage>
</organism>
<accession>A0ABT4GGF6</accession>
<feature type="transmembrane region" description="Helical" evidence="1">
    <location>
        <begin position="94"/>
        <end position="113"/>
    </location>
</feature>
<comment type="caution">
    <text evidence="2">The sequence shown here is derived from an EMBL/GenBank/DDBJ whole genome shotgun (WGS) entry which is preliminary data.</text>
</comment>
<gene>
    <name evidence="2" type="ORF">M5X19_20520</name>
</gene>
<evidence type="ECO:0000313" key="2">
    <source>
        <dbReference type="EMBL" id="MCY9695266.1"/>
    </source>
</evidence>
<reference evidence="2 3" key="1">
    <citation type="submission" date="2022-05" db="EMBL/GenBank/DDBJ databases">
        <title>Genome Sequencing of Bee-Associated Microbes.</title>
        <authorList>
            <person name="Dunlap C."/>
        </authorList>
    </citation>
    <scope>NUCLEOTIDE SEQUENCE [LARGE SCALE GENOMIC DNA]</scope>
    <source>
        <strain evidence="2 3">NRRL B-14421</strain>
    </source>
</reference>